<feature type="region of interest" description="Disordered" evidence="1">
    <location>
        <begin position="56"/>
        <end position="75"/>
    </location>
</feature>
<evidence type="ECO:0000313" key="2">
    <source>
        <dbReference type="EMBL" id="RDE10587.1"/>
    </source>
</evidence>
<organism evidence="2 3">
    <name type="scientific">Pelagibacterium lacus</name>
    <dbReference type="NCBI Taxonomy" id="2282655"/>
    <lineage>
        <taxon>Bacteria</taxon>
        <taxon>Pseudomonadati</taxon>
        <taxon>Pseudomonadota</taxon>
        <taxon>Alphaproteobacteria</taxon>
        <taxon>Hyphomicrobiales</taxon>
        <taxon>Devosiaceae</taxon>
        <taxon>Pelagibacterium</taxon>
    </lineage>
</organism>
<comment type="caution">
    <text evidence="2">The sequence shown here is derived from an EMBL/GenBank/DDBJ whole genome shotgun (WGS) entry which is preliminary data.</text>
</comment>
<dbReference type="EMBL" id="QQNH01000001">
    <property type="protein sequence ID" value="RDE10587.1"/>
    <property type="molecule type" value="Genomic_DNA"/>
</dbReference>
<sequence length="75" mass="8193">MGLSTLVALLVALLIGLGVKSIAKDWRKKFAEDDKAAEQRRRAQIERNKAEVKSGGVVELEKGDDGVYRPKPGSE</sequence>
<evidence type="ECO:0000313" key="3">
    <source>
        <dbReference type="Proteomes" id="UP000253759"/>
    </source>
</evidence>
<accession>A0A369W944</accession>
<dbReference type="Proteomes" id="UP000253759">
    <property type="component" value="Unassembled WGS sequence"/>
</dbReference>
<reference evidence="3" key="1">
    <citation type="submission" date="2018-07" db="EMBL/GenBank/DDBJ databases">
        <authorList>
            <person name="Liu B.-T."/>
            <person name="Du Z."/>
        </authorList>
    </citation>
    <scope>NUCLEOTIDE SEQUENCE [LARGE SCALE GENOMIC DNA]</scope>
    <source>
        <strain evidence="3">XYN52</strain>
    </source>
</reference>
<name>A0A369W944_9HYPH</name>
<feature type="compositionally biased region" description="Basic and acidic residues" evidence="1">
    <location>
        <begin position="59"/>
        <end position="75"/>
    </location>
</feature>
<evidence type="ECO:0000256" key="1">
    <source>
        <dbReference type="SAM" id="MobiDB-lite"/>
    </source>
</evidence>
<dbReference type="RefSeq" id="WP_114644305.1">
    <property type="nucleotide sequence ID" value="NZ_QQNH01000001.1"/>
</dbReference>
<dbReference type="AlphaFoldDB" id="A0A369W944"/>
<keyword evidence="3" id="KW-1185">Reference proteome</keyword>
<protein>
    <submittedName>
        <fullName evidence="2">Uncharacterized protein</fullName>
    </submittedName>
</protein>
<proteinExistence type="predicted"/>
<gene>
    <name evidence="2" type="ORF">DVH29_01160</name>
</gene>